<dbReference type="UniPathway" id="UPA00142">
    <property type="reaction ID" value="UER00210"/>
</dbReference>
<keyword evidence="3 9" id="KW-0436">Ligase</keyword>
<feature type="binding site" evidence="10">
    <location>
        <begin position="401"/>
        <end position="404"/>
    </location>
    <ligand>
        <name>ATP</name>
        <dbReference type="ChEBI" id="CHEBI:30616"/>
    </ligand>
</feature>
<accession>A0A0D3KLR4</accession>
<comment type="cofactor">
    <cofactor evidence="9 11">
        <name>Mg(2+)</name>
        <dbReference type="ChEBI" id="CHEBI:18420"/>
    </cofactor>
    <text evidence="9 11">Binds 1 Mg(2+) ion per subunit.</text>
</comment>
<dbReference type="InterPro" id="IPR004887">
    <property type="entry name" value="GSH_synth_subst-bd"/>
</dbReference>
<evidence type="ECO:0000256" key="5">
    <source>
        <dbReference type="ARBA" id="ARBA00022723"/>
    </source>
</evidence>
<dbReference type="STRING" id="2903.R1FT63"/>
<dbReference type="NCBIfam" id="TIGR01986">
    <property type="entry name" value="glut_syn_euk"/>
    <property type="match status" value="1"/>
</dbReference>
<comment type="similarity">
    <text evidence="2 9">Belongs to the eukaryotic GSH synthase family.</text>
</comment>
<dbReference type="Gene3D" id="3.40.50.1760">
    <property type="entry name" value="Glutathione synthase, substrate-binding domain superfamily, eukaryotic"/>
    <property type="match status" value="1"/>
</dbReference>
<feature type="binding site" evidence="10">
    <location>
        <begin position="368"/>
        <end position="377"/>
    </location>
    <ligand>
        <name>ATP</name>
        <dbReference type="ChEBI" id="CHEBI:30616"/>
    </ligand>
</feature>
<evidence type="ECO:0000256" key="2">
    <source>
        <dbReference type="ARBA" id="ARBA00010385"/>
    </source>
</evidence>
<dbReference type="PANTHER" id="PTHR11130:SF0">
    <property type="entry name" value="GLUTATHIONE SYNTHETASE"/>
    <property type="match status" value="1"/>
</dbReference>
<dbReference type="SUPFAM" id="SSF52440">
    <property type="entry name" value="PreATP-grasp domain"/>
    <property type="match status" value="1"/>
</dbReference>
<evidence type="ECO:0000256" key="3">
    <source>
        <dbReference type="ARBA" id="ARBA00022598"/>
    </source>
</evidence>
<dbReference type="GO" id="GO:0004363">
    <property type="term" value="F:glutathione synthase activity"/>
    <property type="evidence" value="ECO:0007669"/>
    <property type="project" value="UniProtKB-UniRule"/>
</dbReference>
<dbReference type="eggNOG" id="KOG0021">
    <property type="taxonomic scope" value="Eukaryota"/>
</dbReference>
<dbReference type="EnsemblProtists" id="EOD36699">
    <property type="protein sequence ID" value="EOD36699"/>
    <property type="gene ID" value="EMIHUDRAFT_63016"/>
</dbReference>
<dbReference type="Gene3D" id="3.30.1490.80">
    <property type="match status" value="1"/>
</dbReference>
<dbReference type="OMA" id="NGLVMYP"/>
<dbReference type="GO" id="GO:0043295">
    <property type="term" value="F:glutathione binding"/>
    <property type="evidence" value="ECO:0007669"/>
    <property type="project" value="UniProtKB-UniRule"/>
</dbReference>
<evidence type="ECO:0000313" key="13">
    <source>
        <dbReference type="EnsemblProtists" id="EOD36699"/>
    </source>
</evidence>
<dbReference type="GeneID" id="17281969"/>
<dbReference type="Gene3D" id="1.10.1080.10">
    <property type="entry name" value="Glutathione Synthetase, Chain A, domain 3"/>
    <property type="match status" value="1"/>
</dbReference>
<dbReference type="RefSeq" id="XP_005789128.1">
    <property type="nucleotide sequence ID" value="XM_005789071.1"/>
</dbReference>
<dbReference type="InterPro" id="IPR016185">
    <property type="entry name" value="PreATP-grasp_dom_sf"/>
</dbReference>
<feature type="binding site" evidence="10">
    <location>
        <position position="300"/>
    </location>
    <ligand>
        <name>ATP</name>
        <dbReference type="ChEBI" id="CHEBI:30616"/>
    </ligand>
</feature>
<dbReference type="GO" id="GO:0005829">
    <property type="term" value="C:cytosol"/>
    <property type="evidence" value="ECO:0007669"/>
    <property type="project" value="TreeGrafter"/>
</dbReference>
<protein>
    <recommendedName>
        <fullName evidence="9">Glutathione synthetase</fullName>
        <shortName evidence="9">GSH-S</shortName>
        <ecNumber evidence="9">6.3.2.3</ecNumber>
    </recommendedName>
</protein>
<evidence type="ECO:0000256" key="10">
    <source>
        <dbReference type="PIRSR" id="PIRSR001558-1"/>
    </source>
</evidence>
<feature type="binding site" evidence="10">
    <location>
        <position position="461"/>
    </location>
    <ligand>
        <name>ATP</name>
        <dbReference type="ChEBI" id="CHEBI:30616"/>
    </ligand>
</feature>
<feature type="domain" description="Glutathione synthase substrate-binding" evidence="12">
    <location>
        <begin position="195"/>
        <end position="297"/>
    </location>
</feature>
<evidence type="ECO:0000256" key="1">
    <source>
        <dbReference type="ARBA" id="ARBA00004965"/>
    </source>
</evidence>
<dbReference type="Proteomes" id="UP000013827">
    <property type="component" value="Unassembled WGS sequence"/>
</dbReference>
<keyword evidence="7 9" id="KW-0067">ATP-binding</keyword>
<keyword evidence="5 9" id="KW-0479">Metal-binding</keyword>
<reference evidence="13" key="2">
    <citation type="submission" date="2024-10" db="UniProtKB">
        <authorList>
            <consortium name="EnsemblProtists"/>
        </authorList>
    </citation>
    <scope>IDENTIFICATION</scope>
</reference>
<evidence type="ECO:0000256" key="6">
    <source>
        <dbReference type="ARBA" id="ARBA00022741"/>
    </source>
</evidence>
<sequence>MRAAAEEEELTAAESYVHAPFALLPAEYPASELERACALAPSFNRLVDAVAADLPWLEATLRETAASDVFTRRLLRLALRVASEGPTQSASLGVLRSDYMLHEPEPADGAAPAPPQLLQVELNTIASSFAALSCAVSDLHQHLATRWPALRAAMWERRGRPPKLTLSDALPPNDAVDAIADALAAAHRAHGGADAVVLFVVQPGERNAVDQHRLSQRLYERHGVRTAFRSLSHLDQSAKLEGPRRRLLLDGTQEVSVAYFRAGYVPDDYPSNKEWSARLLLERSLAIKCPSAAYQLAGAKKVQQQLALPGELERFVSPAEAEAMRRVFAGLWSLSGDKTPPDDAPPAEREAAEAMRAAAADPSGYVMKPQREGGGHNLFGATLAAALRELSRAQRSAYILMRRIEPKAAPAVLVRAGEVYRGDAVSELGVYSTYLRSATGRVLISRPAGHLVRTKMRGVDEGGVASGFAVLSSPLASNDDVV</sequence>
<keyword evidence="14" id="KW-1185">Reference proteome</keyword>
<comment type="catalytic activity">
    <reaction evidence="9">
        <text>gamma-L-glutamyl-L-cysteine + glycine + ATP = glutathione + ADP + phosphate + H(+)</text>
        <dbReference type="Rhea" id="RHEA:13557"/>
        <dbReference type="ChEBI" id="CHEBI:15378"/>
        <dbReference type="ChEBI" id="CHEBI:30616"/>
        <dbReference type="ChEBI" id="CHEBI:43474"/>
        <dbReference type="ChEBI" id="CHEBI:57305"/>
        <dbReference type="ChEBI" id="CHEBI:57925"/>
        <dbReference type="ChEBI" id="CHEBI:58173"/>
        <dbReference type="ChEBI" id="CHEBI:456216"/>
        <dbReference type="EC" id="6.3.2.3"/>
    </reaction>
</comment>
<dbReference type="PaxDb" id="2903-EOD36699"/>
<dbReference type="SUPFAM" id="SSF56059">
    <property type="entry name" value="Glutathione synthetase ATP-binding domain-like"/>
    <property type="match status" value="1"/>
</dbReference>
<proteinExistence type="inferred from homology"/>
<dbReference type="KEGG" id="ehx:EMIHUDRAFT_63016"/>
<feature type="binding site" evidence="10">
    <location>
        <position position="453"/>
    </location>
    <ligand>
        <name>substrate</name>
    </ligand>
</feature>
<dbReference type="Gene3D" id="3.30.470.20">
    <property type="entry name" value="ATP-grasp fold, B domain"/>
    <property type="match status" value="1"/>
</dbReference>
<name>A0A0D3KLR4_EMIH1</name>
<dbReference type="InterPro" id="IPR014709">
    <property type="entry name" value="Glutathione_synthase_C_euk"/>
</dbReference>
<evidence type="ECO:0000256" key="7">
    <source>
        <dbReference type="ARBA" id="ARBA00022840"/>
    </source>
</evidence>
<organism evidence="13 14">
    <name type="scientific">Emiliania huxleyi (strain CCMP1516)</name>
    <dbReference type="NCBI Taxonomy" id="280463"/>
    <lineage>
        <taxon>Eukaryota</taxon>
        <taxon>Haptista</taxon>
        <taxon>Haptophyta</taxon>
        <taxon>Prymnesiophyceae</taxon>
        <taxon>Isochrysidales</taxon>
        <taxon>Noelaerhabdaceae</taxon>
        <taxon>Emiliania</taxon>
    </lineage>
</organism>
<dbReference type="Pfam" id="PF03917">
    <property type="entry name" value="GSH_synth_ATP"/>
    <property type="match status" value="1"/>
</dbReference>
<dbReference type="Pfam" id="PF03199">
    <property type="entry name" value="GSH_synthase"/>
    <property type="match status" value="1"/>
</dbReference>
<feature type="binding site" evidence="10">
    <location>
        <position position="211"/>
    </location>
    <ligand>
        <name>substrate</name>
    </ligand>
</feature>
<dbReference type="EC" id="6.3.2.3" evidence="9"/>
<evidence type="ECO:0000256" key="4">
    <source>
        <dbReference type="ARBA" id="ARBA00022684"/>
    </source>
</evidence>
<evidence type="ECO:0000313" key="14">
    <source>
        <dbReference type="Proteomes" id="UP000013827"/>
    </source>
</evidence>
<evidence type="ECO:0000259" key="12">
    <source>
        <dbReference type="Pfam" id="PF03199"/>
    </source>
</evidence>
<feature type="binding site" evidence="10">
    <location>
        <position position="427"/>
    </location>
    <ligand>
        <name>ATP</name>
        <dbReference type="ChEBI" id="CHEBI:30616"/>
    </ligand>
</feature>
<comment type="pathway">
    <text evidence="1 9">Sulfur metabolism; glutathione biosynthesis; glutathione from L-cysteine and L-glutamate: step 2/2.</text>
</comment>
<dbReference type="InterPro" id="IPR014042">
    <property type="entry name" value="Glutathione_synthase_a-hlx"/>
</dbReference>
<evidence type="ECO:0000256" key="8">
    <source>
        <dbReference type="ARBA" id="ARBA00022842"/>
    </source>
</evidence>
<dbReference type="AlphaFoldDB" id="A0A0D3KLR4"/>
<dbReference type="InterPro" id="IPR005615">
    <property type="entry name" value="Glutathione_synthase"/>
</dbReference>
<dbReference type="Gene3D" id="3.30.1490.50">
    <property type="match status" value="1"/>
</dbReference>
<dbReference type="GO" id="GO:0000287">
    <property type="term" value="F:magnesium ion binding"/>
    <property type="evidence" value="ECO:0007669"/>
    <property type="project" value="UniProtKB-UniRule"/>
</dbReference>
<evidence type="ECO:0000256" key="11">
    <source>
        <dbReference type="PIRSR" id="PIRSR001558-2"/>
    </source>
</evidence>
<evidence type="ECO:0000256" key="9">
    <source>
        <dbReference type="PIRNR" id="PIRNR001558"/>
    </source>
</evidence>
<dbReference type="PANTHER" id="PTHR11130">
    <property type="entry name" value="GLUTATHIONE SYNTHETASE"/>
    <property type="match status" value="1"/>
</dbReference>
<dbReference type="InterPro" id="IPR037013">
    <property type="entry name" value="GSH-S_sub-bd_sf"/>
</dbReference>
<feature type="binding site" evidence="10">
    <location>
        <position position="455"/>
    </location>
    <ligand>
        <name>ATP</name>
        <dbReference type="ChEBI" id="CHEBI:30616"/>
    </ligand>
</feature>
<dbReference type="InterPro" id="IPR014049">
    <property type="entry name" value="Glutathione_synthase_N_euk"/>
</dbReference>
<dbReference type="HOGENOM" id="CLU_025152_2_1_1"/>
<keyword evidence="8 9" id="KW-0460">Magnesium</keyword>
<dbReference type="GO" id="GO:0005524">
    <property type="term" value="F:ATP binding"/>
    <property type="evidence" value="ECO:0007669"/>
    <property type="project" value="UniProtKB-UniRule"/>
</dbReference>
<keyword evidence="6 9" id="KW-0547">Nucleotide-binding</keyword>
<feature type="binding site" evidence="11">
    <location>
        <position position="372"/>
    </location>
    <ligand>
        <name>Mg(2+)</name>
        <dbReference type="ChEBI" id="CHEBI:18420"/>
    </ligand>
</feature>
<keyword evidence="4 9" id="KW-0317">Glutathione biosynthesis</keyword>
<reference evidence="14" key="1">
    <citation type="journal article" date="2013" name="Nature">
        <title>Pan genome of the phytoplankton Emiliania underpins its global distribution.</title>
        <authorList>
            <person name="Read B.A."/>
            <person name="Kegel J."/>
            <person name="Klute M.J."/>
            <person name="Kuo A."/>
            <person name="Lefebvre S.C."/>
            <person name="Maumus F."/>
            <person name="Mayer C."/>
            <person name="Miller J."/>
            <person name="Monier A."/>
            <person name="Salamov A."/>
            <person name="Young J."/>
            <person name="Aguilar M."/>
            <person name="Claverie J.M."/>
            <person name="Frickenhaus S."/>
            <person name="Gonzalez K."/>
            <person name="Herman E.K."/>
            <person name="Lin Y.C."/>
            <person name="Napier J."/>
            <person name="Ogata H."/>
            <person name="Sarno A.F."/>
            <person name="Shmutz J."/>
            <person name="Schroeder D."/>
            <person name="de Vargas C."/>
            <person name="Verret F."/>
            <person name="von Dassow P."/>
            <person name="Valentin K."/>
            <person name="Van de Peer Y."/>
            <person name="Wheeler G."/>
            <person name="Dacks J.B."/>
            <person name="Delwiche C.F."/>
            <person name="Dyhrman S.T."/>
            <person name="Glockner G."/>
            <person name="John U."/>
            <person name="Richards T."/>
            <person name="Worden A.Z."/>
            <person name="Zhang X."/>
            <person name="Grigoriev I.V."/>
            <person name="Allen A.E."/>
            <person name="Bidle K."/>
            <person name="Borodovsky M."/>
            <person name="Bowler C."/>
            <person name="Brownlee C."/>
            <person name="Cock J.M."/>
            <person name="Elias M."/>
            <person name="Gladyshev V.N."/>
            <person name="Groth M."/>
            <person name="Guda C."/>
            <person name="Hadaegh A."/>
            <person name="Iglesias-Rodriguez M.D."/>
            <person name="Jenkins J."/>
            <person name="Jones B.M."/>
            <person name="Lawson T."/>
            <person name="Leese F."/>
            <person name="Lindquist E."/>
            <person name="Lobanov A."/>
            <person name="Lomsadze A."/>
            <person name="Malik S.B."/>
            <person name="Marsh M.E."/>
            <person name="Mackinder L."/>
            <person name="Mock T."/>
            <person name="Mueller-Roeber B."/>
            <person name="Pagarete A."/>
            <person name="Parker M."/>
            <person name="Probert I."/>
            <person name="Quesneville H."/>
            <person name="Raines C."/>
            <person name="Rensing S.A."/>
            <person name="Riano-Pachon D.M."/>
            <person name="Richier S."/>
            <person name="Rokitta S."/>
            <person name="Shiraiwa Y."/>
            <person name="Soanes D.M."/>
            <person name="van der Giezen M."/>
            <person name="Wahlund T.M."/>
            <person name="Williams B."/>
            <person name="Wilson W."/>
            <person name="Wolfe G."/>
            <person name="Wurch L.L."/>
        </authorList>
    </citation>
    <scope>NUCLEOTIDE SEQUENCE</scope>
</reference>
<dbReference type="PIRSF" id="PIRSF001558">
    <property type="entry name" value="GSHase"/>
    <property type="match status" value="1"/>
</dbReference>